<dbReference type="InterPro" id="IPR023165">
    <property type="entry name" value="rRNA_Ade_diMease-like_C"/>
</dbReference>
<feature type="binding site" evidence="7 8">
    <location>
        <position position="74"/>
    </location>
    <ligand>
        <name>S-adenosyl-L-methionine</name>
        <dbReference type="ChEBI" id="CHEBI:59789"/>
    </ligand>
</feature>
<evidence type="ECO:0000256" key="1">
    <source>
        <dbReference type="ARBA" id="ARBA00022490"/>
    </source>
</evidence>
<keyword evidence="4 7" id="KW-0808">Transferase</keyword>
<evidence type="ECO:0000256" key="4">
    <source>
        <dbReference type="ARBA" id="ARBA00022679"/>
    </source>
</evidence>
<dbReference type="Proteomes" id="UP000176846">
    <property type="component" value="Unassembled WGS sequence"/>
</dbReference>
<dbReference type="NCBIfam" id="TIGR00755">
    <property type="entry name" value="ksgA"/>
    <property type="match status" value="1"/>
</dbReference>
<evidence type="ECO:0000256" key="6">
    <source>
        <dbReference type="ARBA" id="ARBA00022884"/>
    </source>
</evidence>
<comment type="similarity">
    <text evidence="7">Belongs to the class I-like SAM-binding methyltransferase superfamily. rRNA adenine N(6)-methyltransferase family. RsmA subfamily.</text>
</comment>
<evidence type="ECO:0000256" key="2">
    <source>
        <dbReference type="ARBA" id="ARBA00022552"/>
    </source>
</evidence>
<comment type="caution">
    <text evidence="10">The sequence shown here is derived from an EMBL/GenBank/DDBJ whole genome shotgun (WGS) entry which is preliminary data.</text>
</comment>
<sequence length="279" mass="31137">MSAIKSTALDLLRRYRVRPNHRQGQNFLIDDSVYEDIIRAAKLSPEDVVLEIGAGLGTLTERLSPLVKRVMAVELDHRLAAILRHRLSPFHNIEIIEKNILAVSVSDLGLNQPYKVVANIPYNITGAIFKKFLMQDLQPVAMTVLVQREVGERIVAKSGKMSLLALSIQLYATPVLIRHVLASSFYPTPEVDSVILNVLNIHSFPFSDVDEKFFWRVARVGFSSRRKQLHNNLSASLNIPAIAASNALKEAELSPAVRAENLAVVDWHNLAQALRPLLT</sequence>
<dbReference type="EC" id="2.1.1.182" evidence="7"/>
<dbReference type="InterPro" id="IPR001737">
    <property type="entry name" value="KsgA/Erm"/>
</dbReference>
<feature type="binding site" evidence="7 8">
    <location>
        <position position="53"/>
    </location>
    <ligand>
        <name>S-adenosyl-L-methionine</name>
        <dbReference type="ChEBI" id="CHEBI:59789"/>
    </ligand>
</feature>
<keyword evidence="2 7" id="KW-0698">rRNA processing</keyword>
<dbReference type="PANTHER" id="PTHR11727:SF7">
    <property type="entry name" value="DIMETHYLADENOSINE TRANSFERASE-RELATED"/>
    <property type="match status" value="1"/>
</dbReference>
<feature type="binding site" evidence="7 8">
    <location>
        <position position="119"/>
    </location>
    <ligand>
        <name>S-adenosyl-L-methionine</name>
        <dbReference type="ChEBI" id="CHEBI:59789"/>
    </ligand>
</feature>
<feature type="binding site" evidence="7 8">
    <location>
        <position position="28"/>
    </location>
    <ligand>
        <name>S-adenosyl-L-methionine</name>
        <dbReference type="ChEBI" id="CHEBI:59789"/>
    </ligand>
</feature>
<gene>
    <name evidence="7" type="primary">rsmA</name>
    <name evidence="7" type="synonym">ksgA</name>
    <name evidence="10" type="ORF">A2936_04675</name>
</gene>
<dbReference type="Pfam" id="PF00398">
    <property type="entry name" value="RrnaAD"/>
    <property type="match status" value="1"/>
</dbReference>
<dbReference type="SUPFAM" id="SSF53335">
    <property type="entry name" value="S-adenosyl-L-methionine-dependent methyltransferases"/>
    <property type="match status" value="1"/>
</dbReference>
<dbReference type="PANTHER" id="PTHR11727">
    <property type="entry name" value="DIMETHYLADENOSINE TRANSFERASE"/>
    <property type="match status" value="1"/>
</dbReference>
<evidence type="ECO:0000313" key="11">
    <source>
        <dbReference type="Proteomes" id="UP000176846"/>
    </source>
</evidence>
<organism evidence="10 11">
    <name type="scientific">Candidatus Uhrbacteria bacterium RIFCSPLOWO2_01_FULL_47_25</name>
    <dbReference type="NCBI Taxonomy" id="1802402"/>
    <lineage>
        <taxon>Bacteria</taxon>
        <taxon>Candidatus Uhriibacteriota</taxon>
    </lineage>
</organism>
<dbReference type="PROSITE" id="PS51689">
    <property type="entry name" value="SAM_RNA_A_N6_MT"/>
    <property type="match status" value="1"/>
</dbReference>
<protein>
    <recommendedName>
        <fullName evidence="7">Ribosomal RNA small subunit methyltransferase A</fullName>
        <ecNumber evidence="7">2.1.1.182</ecNumber>
    </recommendedName>
    <alternativeName>
        <fullName evidence="7">16S rRNA (adenine(1518)-N(6)/adenine(1519)-N(6))-dimethyltransferase</fullName>
    </alternativeName>
    <alternativeName>
        <fullName evidence="7">16S rRNA dimethyladenosine transferase</fullName>
    </alternativeName>
    <alternativeName>
        <fullName evidence="7">16S rRNA dimethylase</fullName>
    </alternativeName>
    <alternativeName>
        <fullName evidence="7">S-adenosylmethionine-6-N', N'-adenosyl(rRNA) dimethyltransferase</fullName>
    </alternativeName>
</protein>
<keyword evidence="6 7" id="KW-0694">RNA-binding</keyword>
<dbReference type="HAMAP" id="MF_00607">
    <property type="entry name" value="16SrRNA_methyltr_A"/>
    <property type="match status" value="1"/>
</dbReference>
<feature type="domain" description="Ribosomal RNA adenine methylase transferase N-terminal" evidence="9">
    <location>
        <begin position="33"/>
        <end position="202"/>
    </location>
</feature>
<evidence type="ECO:0000313" key="10">
    <source>
        <dbReference type="EMBL" id="OGL83213.1"/>
    </source>
</evidence>
<feature type="binding site" evidence="7 8">
    <location>
        <position position="26"/>
    </location>
    <ligand>
        <name>S-adenosyl-L-methionine</name>
        <dbReference type="ChEBI" id="CHEBI:59789"/>
    </ligand>
</feature>
<dbReference type="AlphaFoldDB" id="A0A1F7UY64"/>
<dbReference type="Gene3D" id="3.40.50.150">
    <property type="entry name" value="Vaccinia Virus protein VP39"/>
    <property type="match status" value="1"/>
</dbReference>
<dbReference type="InterPro" id="IPR029063">
    <property type="entry name" value="SAM-dependent_MTases_sf"/>
</dbReference>
<evidence type="ECO:0000259" key="9">
    <source>
        <dbReference type="SMART" id="SM00650"/>
    </source>
</evidence>
<dbReference type="CDD" id="cd02440">
    <property type="entry name" value="AdoMet_MTases"/>
    <property type="match status" value="1"/>
</dbReference>
<name>A0A1F7UY64_9BACT</name>
<evidence type="ECO:0000256" key="8">
    <source>
        <dbReference type="PROSITE-ProRule" id="PRU01026"/>
    </source>
</evidence>
<dbReference type="GO" id="GO:0005829">
    <property type="term" value="C:cytosol"/>
    <property type="evidence" value="ECO:0007669"/>
    <property type="project" value="TreeGrafter"/>
</dbReference>
<proteinExistence type="inferred from homology"/>
<keyword evidence="3 7" id="KW-0489">Methyltransferase</keyword>
<comment type="subcellular location">
    <subcellularLocation>
        <location evidence="7">Cytoplasm</location>
    </subcellularLocation>
</comment>
<keyword evidence="1 7" id="KW-0963">Cytoplasm</keyword>
<dbReference type="SMART" id="SM00650">
    <property type="entry name" value="rADc"/>
    <property type="match status" value="1"/>
</dbReference>
<dbReference type="GO" id="GO:0003723">
    <property type="term" value="F:RNA binding"/>
    <property type="evidence" value="ECO:0007669"/>
    <property type="project" value="UniProtKB-UniRule"/>
</dbReference>
<comment type="caution">
    <text evidence="7 8">Lacks conserved residue(s) required for the propagation of feature annotation.</text>
</comment>
<dbReference type="InterPro" id="IPR020598">
    <property type="entry name" value="rRNA_Ade_methylase_Trfase_N"/>
</dbReference>
<dbReference type="InterPro" id="IPR011530">
    <property type="entry name" value="rRNA_adenine_dimethylase"/>
</dbReference>
<reference evidence="10 11" key="1">
    <citation type="journal article" date="2016" name="Nat. Commun.">
        <title>Thousands of microbial genomes shed light on interconnected biogeochemical processes in an aquifer system.</title>
        <authorList>
            <person name="Anantharaman K."/>
            <person name="Brown C.T."/>
            <person name="Hug L.A."/>
            <person name="Sharon I."/>
            <person name="Castelle C.J."/>
            <person name="Probst A.J."/>
            <person name="Thomas B.C."/>
            <person name="Singh A."/>
            <person name="Wilkins M.J."/>
            <person name="Karaoz U."/>
            <person name="Brodie E.L."/>
            <person name="Williams K.H."/>
            <person name="Hubbard S.S."/>
            <person name="Banfield J.F."/>
        </authorList>
    </citation>
    <scope>NUCLEOTIDE SEQUENCE [LARGE SCALE GENOMIC DNA]</scope>
</reference>
<dbReference type="EMBL" id="MGEK01000001">
    <property type="protein sequence ID" value="OGL83213.1"/>
    <property type="molecule type" value="Genomic_DNA"/>
</dbReference>
<dbReference type="Gene3D" id="1.10.8.100">
    <property type="entry name" value="Ribosomal RNA adenine dimethylase-like, domain 2"/>
    <property type="match status" value="1"/>
</dbReference>
<accession>A0A1F7UY64</accession>
<dbReference type="PROSITE" id="PS01131">
    <property type="entry name" value="RRNA_A_DIMETH"/>
    <property type="match status" value="1"/>
</dbReference>
<evidence type="ECO:0000256" key="3">
    <source>
        <dbReference type="ARBA" id="ARBA00022603"/>
    </source>
</evidence>
<dbReference type="GO" id="GO:0052908">
    <property type="term" value="F:16S rRNA (adenine(1518)-N(6)/adenine(1519)-N(6))-dimethyltransferase activity"/>
    <property type="evidence" value="ECO:0007669"/>
    <property type="project" value="UniProtKB-EC"/>
</dbReference>
<evidence type="ECO:0000256" key="7">
    <source>
        <dbReference type="HAMAP-Rule" id="MF_00607"/>
    </source>
</evidence>
<dbReference type="InterPro" id="IPR020596">
    <property type="entry name" value="rRNA_Ade_Mease_Trfase_CS"/>
</dbReference>
<comment type="catalytic activity">
    <reaction evidence="7">
        <text>adenosine(1518)/adenosine(1519) in 16S rRNA + 4 S-adenosyl-L-methionine = N(6)-dimethyladenosine(1518)/N(6)-dimethyladenosine(1519) in 16S rRNA + 4 S-adenosyl-L-homocysteine + 4 H(+)</text>
        <dbReference type="Rhea" id="RHEA:19609"/>
        <dbReference type="Rhea" id="RHEA-COMP:10232"/>
        <dbReference type="Rhea" id="RHEA-COMP:10233"/>
        <dbReference type="ChEBI" id="CHEBI:15378"/>
        <dbReference type="ChEBI" id="CHEBI:57856"/>
        <dbReference type="ChEBI" id="CHEBI:59789"/>
        <dbReference type="ChEBI" id="CHEBI:74411"/>
        <dbReference type="ChEBI" id="CHEBI:74493"/>
        <dbReference type="EC" id="2.1.1.182"/>
    </reaction>
</comment>
<evidence type="ECO:0000256" key="5">
    <source>
        <dbReference type="ARBA" id="ARBA00022691"/>
    </source>
</evidence>
<keyword evidence="5 7" id="KW-0949">S-adenosyl-L-methionine</keyword>
<comment type="function">
    <text evidence="7">Specifically dimethylates two adjacent adenosines (A1518 and A1519) in the loop of a conserved hairpin near the 3'-end of 16S rRNA in the 30S particle. May play a critical role in biogenesis of 30S subunits.</text>
</comment>